<evidence type="ECO:0000256" key="2">
    <source>
        <dbReference type="SAM" id="Phobius"/>
    </source>
</evidence>
<sequence length="312" mass="35081">MVPPTRPTSTAPPYGSIALWSLFRRVRKDHYNPEDYAAAGGEMLILAMIVSWTLTFFFNPEVIEKNALKDRVGYNNLCVGFDTAPARYVAMPLLVLQAVLAGRYSYLDTVRLIATRASLTRKQYYFAYWINTAFALWMLAFPMLLVITADFMSWATTKIHLFLFMGTLIIMWGMIAGNVYEAKYEDLQLGTKVWFAMFTAHTVLLPVVGAIDVLSFHPDLPADQIYTIRFQKPSPPVPWPVTAYLDYGWFLLLLLTIVFLPEAPPVQTLFECDACEPRVFGQREGELFEKGSDSGSGESESENSEEASGACA</sequence>
<proteinExistence type="predicted"/>
<organism evidence="3">
    <name type="scientific">Alexandrium catenella</name>
    <name type="common">Red tide dinoflagellate</name>
    <name type="synonym">Gonyaulax catenella</name>
    <dbReference type="NCBI Taxonomy" id="2925"/>
    <lineage>
        <taxon>Eukaryota</taxon>
        <taxon>Sar</taxon>
        <taxon>Alveolata</taxon>
        <taxon>Dinophyceae</taxon>
        <taxon>Gonyaulacales</taxon>
        <taxon>Pyrocystaceae</taxon>
        <taxon>Alexandrium</taxon>
    </lineage>
</organism>
<feature type="transmembrane region" description="Helical" evidence="2">
    <location>
        <begin position="193"/>
        <end position="217"/>
    </location>
</feature>
<feature type="transmembrane region" description="Helical" evidence="2">
    <location>
        <begin position="237"/>
        <end position="260"/>
    </location>
</feature>
<dbReference type="AlphaFoldDB" id="A0A7S1RVB9"/>
<feature type="region of interest" description="Disordered" evidence="1">
    <location>
        <begin position="286"/>
        <end position="312"/>
    </location>
</feature>
<evidence type="ECO:0000313" key="3">
    <source>
        <dbReference type="EMBL" id="CAD9177112.1"/>
    </source>
</evidence>
<feature type="transmembrane region" description="Helical" evidence="2">
    <location>
        <begin position="36"/>
        <end position="58"/>
    </location>
</feature>
<keyword evidence="2" id="KW-1133">Transmembrane helix</keyword>
<feature type="transmembrane region" description="Helical" evidence="2">
    <location>
        <begin position="86"/>
        <end position="106"/>
    </location>
</feature>
<protein>
    <submittedName>
        <fullName evidence="3">Uncharacterized protein</fullName>
    </submittedName>
</protein>
<keyword evidence="2" id="KW-0472">Membrane</keyword>
<gene>
    <name evidence="3" type="ORF">ACAT0790_LOCUS53881</name>
</gene>
<name>A0A7S1RVB9_ALECA</name>
<feature type="transmembrane region" description="Helical" evidence="2">
    <location>
        <begin position="159"/>
        <end position="181"/>
    </location>
</feature>
<dbReference type="EMBL" id="HBGE01090431">
    <property type="protein sequence ID" value="CAD9177112.1"/>
    <property type="molecule type" value="Transcribed_RNA"/>
</dbReference>
<reference evidence="3" key="1">
    <citation type="submission" date="2021-01" db="EMBL/GenBank/DDBJ databases">
        <authorList>
            <person name="Corre E."/>
            <person name="Pelletier E."/>
            <person name="Niang G."/>
            <person name="Scheremetjew M."/>
            <person name="Finn R."/>
            <person name="Kale V."/>
            <person name="Holt S."/>
            <person name="Cochrane G."/>
            <person name="Meng A."/>
            <person name="Brown T."/>
            <person name="Cohen L."/>
        </authorList>
    </citation>
    <scope>NUCLEOTIDE SEQUENCE</scope>
    <source>
        <strain evidence="3">OF101</strain>
    </source>
</reference>
<keyword evidence="2" id="KW-0812">Transmembrane</keyword>
<feature type="transmembrane region" description="Helical" evidence="2">
    <location>
        <begin position="126"/>
        <end position="147"/>
    </location>
</feature>
<accession>A0A7S1RVB9</accession>
<evidence type="ECO:0000256" key="1">
    <source>
        <dbReference type="SAM" id="MobiDB-lite"/>
    </source>
</evidence>